<name>A0ABV6RB19_9MICO</name>
<reference evidence="1 2" key="1">
    <citation type="submission" date="2024-09" db="EMBL/GenBank/DDBJ databases">
        <authorList>
            <person name="Sun Q."/>
            <person name="Mori K."/>
        </authorList>
    </citation>
    <scope>NUCLEOTIDE SEQUENCE [LARGE SCALE GENOMIC DNA]</scope>
    <source>
        <strain evidence="1 2">CICC 10874</strain>
    </source>
</reference>
<protein>
    <submittedName>
        <fullName evidence="1">Uncharacterized protein</fullName>
    </submittedName>
</protein>
<organism evidence="1 2">
    <name type="scientific">Brachybacterium hainanense</name>
    <dbReference type="NCBI Taxonomy" id="1541174"/>
    <lineage>
        <taxon>Bacteria</taxon>
        <taxon>Bacillati</taxon>
        <taxon>Actinomycetota</taxon>
        <taxon>Actinomycetes</taxon>
        <taxon>Micrococcales</taxon>
        <taxon>Dermabacteraceae</taxon>
        <taxon>Brachybacterium</taxon>
    </lineage>
</organism>
<dbReference type="EMBL" id="JBHLSV010000005">
    <property type="protein sequence ID" value="MFC0673572.1"/>
    <property type="molecule type" value="Genomic_DNA"/>
</dbReference>
<evidence type="ECO:0000313" key="2">
    <source>
        <dbReference type="Proteomes" id="UP001589793"/>
    </source>
</evidence>
<accession>A0ABV6RB19</accession>
<comment type="caution">
    <text evidence="1">The sequence shown here is derived from an EMBL/GenBank/DDBJ whole genome shotgun (WGS) entry which is preliminary data.</text>
</comment>
<evidence type="ECO:0000313" key="1">
    <source>
        <dbReference type="EMBL" id="MFC0673572.1"/>
    </source>
</evidence>
<keyword evidence="2" id="KW-1185">Reference proteome</keyword>
<dbReference type="Proteomes" id="UP001589793">
    <property type="component" value="Unassembled WGS sequence"/>
</dbReference>
<dbReference type="RefSeq" id="WP_376979235.1">
    <property type="nucleotide sequence ID" value="NZ_JBHLSV010000005.1"/>
</dbReference>
<proteinExistence type="predicted"/>
<sequence>MSDSRDLGMGTPTHEEWAEMRAEMAARSPEMRAYQAHQDAAVVINGVAIGLQLTVQGPHVDTVDRTRDRSLPEGVHRLTVSDHELLIDSMEWEGRQEELRERVRAWLLEHVTLRGTRLVTGRRRTDPWWSARWREANPW</sequence>
<gene>
    <name evidence="1" type="ORF">ACFFF6_06345</name>
</gene>